<dbReference type="OrthoDB" id="63946at2"/>
<dbReference type="GO" id="GO:1901678">
    <property type="term" value="P:iron coordination entity transport"/>
    <property type="evidence" value="ECO:0007669"/>
    <property type="project" value="UniProtKB-ARBA"/>
</dbReference>
<comment type="similarity">
    <text evidence="2">Belongs to the bacterial solute-binding protein 8 family.</text>
</comment>
<feature type="chain" id="PRO_5018590308" evidence="6">
    <location>
        <begin position="22"/>
        <end position="319"/>
    </location>
</feature>
<proteinExistence type="inferred from homology"/>
<dbReference type="Pfam" id="PF01497">
    <property type="entry name" value="Peripla_BP_2"/>
    <property type="match status" value="1"/>
</dbReference>
<dbReference type="PANTHER" id="PTHR30532:SF1">
    <property type="entry name" value="IRON(3+)-HYDROXAMATE-BINDING PROTEIN FHUD"/>
    <property type="match status" value="1"/>
</dbReference>
<dbReference type="PROSITE" id="PS50983">
    <property type="entry name" value="FE_B12_PBP"/>
    <property type="match status" value="1"/>
</dbReference>
<accession>A0A3R7Q3H2</accession>
<dbReference type="PANTHER" id="PTHR30532">
    <property type="entry name" value="IRON III DICITRATE-BINDING PERIPLASMIC PROTEIN"/>
    <property type="match status" value="1"/>
</dbReference>
<keyword evidence="4" id="KW-0410">Iron transport</keyword>
<evidence type="ECO:0000256" key="6">
    <source>
        <dbReference type="SAM" id="SignalP"/>
    </source>
</evidence>
<keyword evidence="9" id="KW-1185">Reference proteome</keyword>
<evidence type="ECO:0000313" key="8">
    <source>
        <dbReference type="EMBL" id="RNF35274.1"/>
    </source>
</evidence>
<dbReference type="EMBL" id="PXNQ02000003">
    <property type="protein sequence ID" value="RNF35274.1"/>
    <property type="molecule type" value="Genomic_DNA"/>
</dbReference>
<keyword evidence="4" id="KW-0408">Iron</keyword>
<organism evidence="8 9">
    <name type="scientific">Paracoccus methylarcula</name>
    <dbReference type="NCBI Taxonomy" id="72022"/>
    <lineage>
        <taxon>Bacteria</taxon>
        <taxon>Pseudomonadati</taxon>
        <taxon>Pseudomonadota</taxon>
        <taxon>Alphaproteobacteria</taxon>
        <taxon>Rhodobacterales</taxon>
        <taxon>Paracoccaceae</taxon>
        <taxon>Paracoccus</taxon>
    </lineage>
</organism>
<evidence type="ECO:0000256" key="5">
    <source>
        <dbReference type="ARBA" id="ARBA00022729"/>
    </source>
</evidence>
<dbReference type="Gene3D" id="3.40.50.1980">
    <property type="entry name" value="Nitrogenase molybdenum iron protein domain"/>
    <property type="match status" value="2"/>
</dbReference>
<feature type="domain" description="Fe/B12 periplasmic-binding" evidence="7">
    <location>
        <begin position="44"/>
        <end position="313"/>
    </location>
</feature>
<dbReference type="AlphaFoldDB" id="A0A3R7Q3H2"/>
<gene>
    <name evidence="8" type="ORF">A7A09_006605</name>
</gene>
<evidence type="ECO:0000256" key="3">
    <source>
        <dbReference type="ARBA" id="ARBA00022448"/>
    </source>
</evidence>
<dbReference type="Proteomes" id="UP000238137">
    <property type="component" value="Unassembled WGS sequence"/>
</dbReference>
<feature type="signal peptide" evidence="6">
    <location>
        <begin position="1"/>
        <end position="21"/>
    </location>
</feature>
<sequence>MKFTSAAIITIMFATSLPSTAQESRVMTDSTGTEVTIPANPQRIVSLHDTSLTVALLELGVMPVGSHGRVEDNGAPFIRSGKSVTGYDFDNSDIEFIGNLPADIEAVTALEPDLILTTSWQTAGIAQLRMIAPTYMFDIDATEDFDVYAQLAEVTGTTDRQEKLEGRYRRQIDTIKQQIDPSEIRVSVIQGQGGELHVWNTYGSLGKVLRDAGFTFPELTDSIEGNSRQVFSGEAYPGFDADFIFVTYRPERGETVADARAALDEVLPGWCDILHACRNNQVIYVPRELASSATYDSLFALTEIVSSHVIGRDFVPMPD</sequence>
<dbReference type="SUPFAM" id="SSF53807">
    <property type="entry name" value="Helical backbone' metal receptor"/>
    <property type="match status" value="1"/>
</dbReference>
<protein>
    <submittedName>
        <fullName evidence="8">Preprotein translocase YidC</fullName>
    </submittedName>
</protein>
<dbReference type="GO" id="GO:0030288">
    <property type="term" value="C:outer membrane-bounded periplasmic space"/>
    <property type="evidence" value="ECO:0007669"/>
    <property type="project" value="TreeGrafter"/>
</dbReference>
<evidence type="ECO:0000256" key="4">
    <source>
        <dbReference type="ARBA" id="ARBA00022496"/>
    </source>
</evidence>
<keyword evidence="3" id="KW-0813">Transport</keyword>
<dbReference type="RefSeq" id="WP_106690622.1">
    <property type="nucleotide sequence ID" value="NZ_PXNQ02000003.1"/>
</dbReference>
<name>A0A3R7Q3H2_9RHOB</name>
<evidence type="ECO:0000256" key="1">
    <source>
        <dbReference type="ARBA" id="ARBA00004196"/>
    </source>
</evidence>
<keyword evidence="5 6" id="KW-0732">Signal</keyword>
<reference evidence="8" key="1">
    <citation type="submission" date="2018-05" db="EMBL/GenBank/DDBJ databases">
        <title>Reclassification of Methylarcula marina and Methylarcula terricola as Paracoccus methylarcula sp.nov., comb.nov. and Paracoccus terricola comb.nov.</title>
        <authorList>
            <person name="Shmareva M.N."/>
            <person name="Doronina N.V."/>
            <person name="Vasilenko O.V."/>
            <person name="Tarlachkov S.V."/>
            <person name="Trotsenko Y.A."/>
        </authorList>
    </citation>
    <scope>NUCLEOTIDE SEQUENCE [LARGE SCALE GENOMIC DNA]</scope>
    <source>
        <strain evidence="8">VKM B-2159</strain>
    </source>
</reference>
<comment type="subcellular location">
    <subcellularLocation>
        <location evidence="1">Cell envelope</location>
    </subcellularLocation>
</comment>
<keyword evidence="4" id="KW-0406">Ion transport</keyword>
<dbReference type="InterPro" id="IPR002491">
    <property type="entry name" value="ABC_transptr_periplasmic_BD"/>
</dbReference>
<comment type="caution">
    <text evidence="8">The sequence shown here is derived from an EMBL/GenBank/DDBJ whole genome shotgun (WGS) entry which is preliminary data.</text>
</comment>
<evidence type="ECO:0000313" key="9">
    <source>
        <dbReference type="Proteomes" id="UP000238137"/>
    </source>
</evidence>
<evidence type="ECO:0000259" key="7">
    <source>
        <dbReference type="PROSITE" id="PS50983"/>
    </source>
</evidence>
<evidence type="ECO:0000256" key="2">
    <source>
        <dbReference type="ARBA" id="ARBA00008814"/>
    </source>
</evidence>
<dbReference type="InterPro" id="IPR051313">
    <property type="entry name" value="Bact_iron-sidero_bind"/>
</dbReference>